<keyword evidence="6" id="KW-0735">Signal-anchor</keyword>
<comment type="similarity">
    <text evidence="2">Belongs to the glycosyltransferase 29 family.</text>
</comment>
<dbReference type="GO" id="GO:0000139">
    <property type="term" value="C:Golgi membrane"/>
    <property type="evidence" value="ECO:0007669"/>
    <property type="project" value="UniProtKB-SubCell"/>
</dbReference>
<dbReference type="Pfam" id="PF00777">
    <property type="entry name" value="Glyco_transf_29"/>
    <property type="match status" value="1"/>
</dbReference>
<comment type="subcellular location">
    <subcellularLocation>
        <location evidence="1">Golgi apparatus membrane</location>
        <topology evidence="1">Single-pass type II membrane protein</topology>
    </subcellularLocation>
</comment>
<dbReference type="EMBL" id="HBFA01039236">
    <property type="protein sequence ID" value="CAD8690489.1"/>
    <property type="molecule type" value="Transcribed_RNA"/>
</dbReference>
<evidence type="ECO:0000256" key="1">
    <source>
        <dbReference type="ARBA" id="ARBA00004323"/>
    </source>
</evidence>
<dbReference type="GO" id="GO:0008373">
    <property type="term" value="F:sialyltransferase activity"/>
    <property type="evidence" value="ECO:0007669"/>
    <property type="project" value="InterPro"/>
</dbReference>
<feature type="compositionally biased region" description="Polar residues" evidence="11">
    <location>
        <begin position="185"/>
        <end position="200"/>
    </location>
</feature>
<evidence type="ECO:0000256" key="3">
    <source>
        <dbReference type="ARBA" id="ARBA00022676"/>
    </source>
</evidence>
<keyword evidence="4" id="KW-0808">Transferase</keyword>
<feature type="region of interest" description="Disordered" evidence="11">
    <location>
        <begin position="107"/>
        <end position="154"/>
    </location>
</feature>
<keyword evidence="5" id="KW-0812">Transmembrane</keyword>
<gene>
    <name evidence="12" type="ORF">POBO1169_LOCUS19592</name>
</gene>
<dbReference type="InterPro" id="IPR001675">
    <property type="entry name" value="Glyco_trans_29"/>
</dbReference>
<feature type="compositionally biased region" description="Low complexity" evidence="11">
    <location>
        <begin position="109"/>
        <end position="129"/>
    </location>
</feature>
<feature type="compositionally biased region" description="Low complexity" evidence="11">
    <location>
        <begin position="45"/>
        <end position="60"/>
    </location>
</feature>
<feature type="region of interest" description="Disordered" evidence="11">
    <location>
        <begin position="172"/>
        <end position="226"/>
    </location>
</feature>
<dbReference type="AlphaFoldDB" id="A0A7S0RXK4"/>
<evidence type="ECO:0000256" key="10">
    <source>
        <dbReference type="ARBA" id="ARBA00023180"/>
    </source>
</evidence>
<keyword evidence="10" id="KW-0325">Glycoprotein</keyword>
<keyword evidence="8" id="KW-0333">Golgi apparatus</keyword>
<dbReference type="InterPro" id="IPR038578">
    <property type="entry name" value="GT29-like_sf"/>
</dbReference>
<evidence type="ECO:0000256" key="11">
    <source>
        <dbReference type="SAM" id="MobiDB-lite"/>
    </source>
</evidence>
<protein>
    <recommendedName>
        <fullName evidence="13">Sialyltransferase</fullName>
    </recommendedName>
</protein>
<dbReference type="InterPro" id="IPR050943">
    <property type="entry name" value="Glycosyltr_29_Sialyltrsf"/>
</dbReference>
<dbReference type="PANTHER" id="PTHR11987:SF36">
    <property type="entry name" value="SIA-ALPHA-2,3-GAL-BETA-1,4-GLCNAC-R:ALPHA 2,8-SIALYLTRANSFERASE"/>
    <property type="match status" value="1"/>
</dbReference>
<keyword evidence="9" id="KW-0472">Membrane</keyword>
<feature type="compositionally biased region" description="Basic and acidic residues" evidence="11">
    <location>
        <begin position="61"/>
        <end position="77"/>
    </location>
</feature>
<sequence length="546" mass="58765">MLLAAFRVATIAVPGSSHRSPVSDVADLKSAEVDPIDLSSQEENTPGTEDQTLTTETKTPATKDLESDSDPSSEKKPSVPPSPQEPETVPAEDLSIEELRAQVAKLREQTAAAEQQKAANAEKLAQLEAQEAKPTDTSSSSQTPPSSSVDWTLPKLTFPPLKLDAFLSKFDKPSTPSSLLRGETPVSSTLGTAQATTSVGGQAGDDTDSDSESGASGSGADGEPKTPAWVRLLKASTDIAINLKAWQRGPGITLDSVASGKVPLSELQNFNFPDAHQAAAAEGERVIQLEAEYLTQLPAEDWRPRYGTCAVVGNSGTLLGKGYGAEIDQHDAVMRINYAPTAGFEGDAGTRTTLDLVNKENTLFLLKGKHKWRDSALLLFEAHSRIIRKNVYHKLFMSFKAGEHEVVLLNPAMVTLSRSVFNSIKGDLEQEVRAALQGKVTDPAKVAKAKQMHAAKLASAPAGAEDTTKENFAFHGKPMSGIVAVYVALQLCDHVDLYGFDPYSDSTSTPYHYFDTRAAMTWVHSFDLAMEIYSQLSQHANVRLRT</sequence>
<feature type="compositionally biased region" description="Low complexity" evidence="11">
    <location>
        <begin position="135"/>
        <end position="154"/>
    </location>
</feature>
<dbReference type="Gene3D" id="3.90.1480.20">
    <property type="entry name" value="Glycosyl transferase family 29"/>
    <property type="match status" value="1"/>
</dbReference>
<accession>A0A7S0RXK4</accession>
<dbReference type="PANTHER" id="PTHR11987">
    <property type="entry name" value="ALPHA-2,8-SIALYLTRANSFERASE"/>
    <property type="match status" value="1"/>
</dbReference>
<dbReference type="CDD" id="cd19952">
    <property type="entry name" value="GT29"/>
    <property type="match status" value="1"/>
</dbReference>
<evidence type="ECO:0000256" key="2">
    <source>
        <dbReference type="ARBA" id="ARBA00006003"/>
    </source>
</evidence>
<name>A0A7S0RXK4_9CHLO</name>
<evidence type="ECO:0000256" key="7">
    <source>
        <dbReference type="ARBA" id="ARBA00022989"/>
    </source>
</evidence>
<evidence type="ECO:0000256" key="4">
    <source>
        <dbReference type="ARBA" id="ARBA00022679"/>
    </source>
</evidence>
<proteinExistence type="inferred from homology"/>
<evidence type="ECO:0000256" key="6">
    <source>
        <dbReference type="ARBA" id="ARBA00022968"/>
    </source>
</evidence>
<evidence type="ECO:0000256" key="8">
    <source>
        <dbReference type="ARBA" id="ARBA00023034"/>
    </source>
</evidence>
<reference evidence="12" key="1">
    <citation type="submission" date="2021-01" db="EMBL/GenBank/DDBJ databases">
        <authorList>
            <person name="Corre E."/>
            <person name="Pelletier E."/>
            <person name="Niang G."/>
            <person name="Scheremetjew M."/>
            <person name="Finn R."/>
            <person name="Kale V."/>
            <person name="Holt S."/>
            <person name="Cochrane G."/>
            <person name="Meng A."/>
            <person name="Brown T."/>
            <person name="Cohen L."/>
        </authorList>
    </citation>
    <scope>NUCLEOTIDE SEQUENCE</scope>
    <source>
        <strain evidence="12">CCMP722</strain>
    </source>
</reference>
<evidence type="ECO:0008006" key="13">
    <source>
        <dbReference type="Google" id="ProtNLM"/>
    </source>
</evidence>
<keyword evidence="3" id="KW-0328">Glycosyltransferase</keyword>
<evidence type="ECO:0000256" key="9">
    <source>
        <dbReference type="ARBA" id="ARBA00023136"/>
    </source>
</evidence>
<evidence type="ECO:0000313" key="12">
    <source>
        <dbReference type="EMBL" id="CAD8690489.1"/>
    </source>
</evidence>
<evidence type="ECO:0000256" key="5">
    <source>
        <dbReference type="ARBA" id="ARBA00022692"/>
    </source>
</evidence>
<feature type="region of interest" description="Disordered" evidence="11">
    <location>
        <begin position="10"/>
        <end position="94"/>
    </location>
</feature>
<keyword evidence="7" id="KW-1133">Transmembrane helix</keyword>
<organism evidence="12">
    <name type="scientific">Pyramimonas obovata</name>
    <dbReference type="NCBI Taxonomy" id="1411642"/>
    <lineage>
        <taxon>Eukaryota</taxon>
        <taxon>Viridiplantae</taxon>
        <taxon>Chlorophyta</taxon>
        <taxon>Pyramimonadophyceae</taxon>
        <taxon>Pyramimonadales</taxon>
        <taxon>Pyramimonadaceae</taxon>
        <taxon>Pyramimonas</taxon>
        <taxon>Pyramimonas incertae sedis</taxon>
    </lineage>
</organism>